<name>A0ACD1IM66_9EURO</name>
<evidence type="ECO:0000313" key="1">
    <source>
        <dbReference type="EMBL" id="RAK91208.1"/>
    </source>
</evidence>
<evidence type="ECO:0000313" key="2">
    <source>
        <dbReference type="Proteomes" id="UP000249748"/>
    </source>
</evidence>
<accession>A0ACD1IM66</accession>
<dbReference type="Proteomes" id="UP000249748">
    <property type="component" value="Unassembled WGS sequence"/>
</dbReference>
<reference evidence="1" key="1">
    <citation type="submission" date="2018-02" db="EMBL/GenBank/DDBJ databases">
        <title>The genomes of Aspergillus section Nigri reveals drivers in fungal speciation.</title>
        <authorList>
            <consortium name="DOE Joint Genome Institute"/>
            <person name="Vesth T.C."/>
            <person name="Nybo J."/>
            <person name="Theobald S."/>
            <person name="Brandl J."/>
            <person name="Frisvad J.C."/>
            <person name="Nielsen K.F."/>
            <person name="Lyhne E.K."/>
            <person name="Kogle M.E."/>
            <person name="Kuo A."/>
            <person name="Riley R."/>
            <person name="Clum A."/>
            <person name="Nolan M."/>
            <person name="Lipzen A."/>
            <person name="Salamov A."/>
            <person name="Henrissat B."/>
            <person name="Wiebenga A."/>
            <person name="De vries R.P."/>
            <person name="Grigoriev I.V."/>
            <person name="Mortensen U.H."/>
            <person name="Andersen M.R."/>
            <person name="Baker S.E."/>
        </authorList>
    </citation>
    <scope>NUCLEOTIDE SEQUENCE</scope>
    <source>
        <strain evidence="1">CBS 115574</strain>
    </source>
</reference>
<sequence length="72" mass="8149">MNSPLCSSRLFYSPSCPLPLVLFILLPTTPHLTTKPLPCKPTYTTYSLILPNLLCHTHNHTDPQLQRYSPTL</sequence>
<organism evidence="1 2">
    <name type="scientific">Aspergillus costaricaensis CBS 115574</name>
    <dbReference type="NCBI Taxonomy" id="1448317"/>
    <lineage>
        <taxon>Eukaryota</taxon>
        <taxon>Fungi</taxon>
        <taxon>Dikarya</taxon>
        <taxon>Ascomycota</taxon>
        <taxon>Pezizomycotina</taxon>
        <taxon>Eurotiomycetes</taxon>
        <taxon>Eurotiomycetidae</taxon>
        <taxon>Eurotiales</taxon>
        <taxon>Aspergillaceae</taxon>
        <taxon>Aspergillus</taxon>
        <taxon>Aspergillus subgen. Circumdati</taxon>
    </lineage>
</organism>
<protein>
    <submittedName>
        <fullName evidence="1">Uncharacterized protein</fullName>
    </submittedName>
</protein>
<keyword evidence="2" id="KW-1185">Reference proteome</keyword>
<gene>
    <name evidence="1" type="ORF">BO79DRAFT_79859</name>
</gene>
<dbReference type="EMBL" id="KZ824542">
    <property type="protein sequence ID" value="RAK91208.1"/>
    <property type="molecule type" value="Genomic_DNA"/>
</dbReference>
<proteinExistence type="predicted"/>